<keyword evidence="1 3" id="KW-0238">DNA-binding</keyword>
<dbReference type="AlphaFoldDB" id="A0A1G8CAM8"/>
<organism evidence="3 4">
    <name type="scientific">Flavobacterium omnivorum</name>
    <dbReference type="NCBI Taxonomy" id="178355"/>
    <lineage>
        <taxon>Bacteria</taxon>
        <taxon>Pseudomonadati</taxon>
        <taxon>Bacteroidota</taxon>
        <taxon>Flavobacteriia</taxon>
        <taxon>Flavobacteriales</taxon>
        <taxon>Flavobacteriaceae</taxon>
        <taxon>Flavobacterium</taxon>
    </lineage>
</organism>
<dbReference type="SUPFAM" id="SSF47729">
    <property type="entry name" value="IHF-like DNA-binding proteins"/>
    <property type="match status" value="1"/>
</dbReference>
<dbReference type="Pfam" id="PF18291">
    <property type="entry name" value="HU-HIG"/>
    <property type="match status" value="1"/>
</dbReference>
<dbReference type="Proteomes" id="UP000199274">
    <property type="component" value="Unassembled WGS sequence"/>
</dbReference>
<reference evidence="4" key="1">
    <citation type="submission" date="2016-10" db="EMBL/GenBank/DDBJ databases">
        <authorList>
            <person name="Varghese N."/>
            <person name="Submissions S."/>
        </authorList>
    </citation>
    <scope>NUCLEOTIDE SEQUENCE [LARGE SCALE GENOMIC DNA]</scope>
    <source>
        <strain evidence="4">CGMCC 1.2747</strain>
    </source>
</reference>
<evidence type="ECO:0000256" key="1">
    <source>
        <dbReference type="ARBA" id="ARBA00023125"/>
    </source>
</evidence>
<evidence type="ECO:0000313" key="3">
    <source>
        <dbReference type="EMBL" id="SDH42425.1"/>
    </source>
</evidence>
<protein>
    <submittedName>
        <fullName evidence="3">DNA-binding protein, histone-like, putative</fullName>
    </submittedName>
</protein>
<dbReference type="RefSeq" id="WP_091257365.1">
    <property type="nucleotide sequence ID" value="NZ_FNDB01000007.1"/>
</dbReference>
<dbReference type="EMBL" id="FNDB01000007">
    <property type="protein sequence ID" value="SDH42425.1"/>
    <property type="molecule type" value="Genomic_DNA"/>
</dbReference>
<dbReference type="NCBIfam" id="TIGR01201">
    <property type="entry name" value="HU_rel"/>
    <property type="match status" value="1"/>
</dbReference>
<dbReference type="OrthoDB" id="9809801at2"/>
<dbReference type="InterPro" id="IPR010992">
    <property type="entry name" value="IHF-like_DNA-bd_dom_sf"/>
</dbReference>
<dbReference type="InterPro" id="IPR041607">
    <property type="entry name" value="HU-HIG"/>
</dbReference>
<evidence type="ECO:0000259" key="2">
    <source>
        <dbReference type="Pfam" id="PF18291"/>
    </source>
</evidence>
<name>A0A1G8CAM8_9FLAO</name>
<keyword evidence="4" id="KW-1185">Reference proteome</keyword>
<dbReference type="Gene3D" id="4.10.520.10">
    <property type="entry name" value="IHF-like DNA-binding proteins"/>
    <property type="match status" value="1"/>
</dbReference>
<gene>
    <name evidence="3" type="ORF">SAMN04488062_10797</name>
</gene>
<proteinExistence type="predicted"/>
<accession>A0A1G8CAM8</accession>
<evidence type="ECO:0000313" key="4">
    <source>
        <dbReference type="Proteomes" id="UP000199274"/>
    </source>
</evidence>
<dbReference type="InterPro" id="IPR005902">
    <property type="entry name" value="HU_DNA-bd_put"/>
</dbReference>
<feature type="domain" description="HU" evidence="2">
    <location>
        <begin position="1"/>
        <end position="125"/>
    </location>
</feature>
<sequence length="127" mass="13916">MAIKYKVLPRKNPRDLMAPEKFYAAALADGDVDLDRLAELISYQCTVTASDCYAVLLSLEHNIIGELGQGRIVKLGRLGNFQVGISSEGKETAADVSSSAIKKSRILFRPGKKLRSMLNELSFRKAG</sequence>
<dbReference type="GO" id="GO:0003677">
    <property type="term" value="F:DNA binding"/>
    <property type="evidence" value="ECO:0007669"/>
    <property type="project" value="UniProtKB-KW"/>
</dbReference>
<dbReference type="STRING" id="178355.SAMN04488062_10797"/>